<evidence type="ECO:0000313" key="2">
    <source>
        <dbReference type="Proteomes" id="UP000271162"/>
    </source>
</evidence>
<dbReference type="WBParaSite" id="NBR_0001092101-mRNA-1">
    <property type="protein sequence ID" value="NBR_0001092101-mRNA-1"/>
    <property type="gene ID" value="NBR_0001092101"/>
</dbReference>
<evidence type="ECO:0000313" key="3">
    <source>
        <dbReference type="WBParaSite" id="NBR_0001092101-mRNA-1"/>
    </source>
</evidence>
<dbReference type="Proteomes" id="UP000271162">
    <property type="component" value="Unassembled WGS sequence"/>
</dbReference>
<dbReference type="AlphaFoldDB" id="A0A0N4Y4S1"/>
<name>A0A0N4Y4S1_NIPBR</name>
<organism evidence="3">
    <name type="scientific">Nippostrongylus brasiliensis</name>
    <name type="common">Rat hookworm</name>
    <dbReference type="NCBI Taxonomy" id="27835"/>
    <lineage>
        <taxon>Eukaryota</taxon>
        <taxon>Metazoa</taxon>
        <taxon>Ecdysozoa</taxon>
        <taxon>Nematoda</taxon>
        <taxon>Chromadorea</taxon>
        <taxon>Rhabditida</taxon>
        <taxon>Rhabditina</taxon>
        <taxon>Rhabditomorpha</taxon>
        <taxon>Strongyloidea</taxon>
        <taxon>Heligmosomidae</taxon>
        <taxon>Nippostrongylus</taxon>
    </lineage>
</organism>
<evidence type="ECO:0000313" key="1">
    <source>
        <dbReference type="EMBL" id="VDL74511.1"/>
    </source>
</evidence>
<reference evidence="3" key="1">
    <citation type="submission" date="2017-02" db="UniProtKB">
        <authorList>
            <consortium name="WormBaseParasite"/>
        </authorList>
    </citation>
    <scope>IDENTIFICATION</scope>
</reference>
<gene>
    <name evidence="1" type="ORF">NBR_LOCUS10922</name>
</gene>
<keyword evidence="2" id="KW-1185">Reference proteome</keyword>
<proteinExistence type="predicted"/>
<accession>A0A0N4Y4S1</accession>
<protein>
    <submittedName>
        <fullName evidence="3">Transposase</fullName>
    </submittedName>
</protein>
<dbReference type="EMBL" id="UYSL01020415">
    <property type="protein sequence ID" value="VDL74511.1"/>
    <property type="molecule type" value="Genomic_DNA"/>
</dbReference>
<sequence length="131" mass="14414">MGRRGEVRGANRCSGFPFRLTTNRLTVRQSATDLGVSPTLMVKWDRTAKLLEVGTNRARRHDENISAFCSGDQSAADRRKTPLFLLGKGMYLGKIMDDDANSPPNFFCTTGKNGRKLSTVRHAIVSLAGIL</sequence>
<reference evidence="1 2" key="2">
    <citation type="submission" date="2018-11" db="EMBL/GenBank/DDBJ databases">
        <authorList>
            <consortium name="Pathogen Informatics"/>
        </authorList>
    </citation>
    <scope>NUCLEOTIDE SEQUENCE [LARGE SCALE GENOMIC DNA]</scope>
</reference>